<sequence>MRGLIWTQEETVIAVVLNMLGFNCERIAQFLTNKVAEVRGIQPFTIDGRQINPPQYERTEHSVRNKIGRTRKEKPELWSEQENRWNEDAVYDYMSTTLGGDFFSYLTPTDAVEIYKKPINMLLVFLQLVVTRVRV</sequence>
<name>A0A5N6TQ68_ASPAV</name>
<gene>
    <name evidence="1" type="ORF">BDV25DRAFT_141737</name>
</gene>
<evidence type="ECO:0000313" key="2">
    <source>
        <dbReference type="Proteomes" id="UP000325780"/>
    </source>
</evidence>
<dbReference type="AlphaFoldDB" id="A0A5N6TQ68"/>
<accession>A0A5N6TQ68</accession>
<evidence type="ECO:0000313" key="1">
    <source>
        <dbReference type="EMBL" id="KAE8148503.1"/>
    </source>
</evidence>
<protein>
    <submittedName>
        <fullName evidence="1">Uncharacterized protein</fullName>
    </submittedName>
</protein>
<dbReference type="EMBL" id="ML742158">
    <property type="protein sequence ID" value="KAE8148503.1"/>
    <property type="molecule type" value="Genomic_DNA"/>
</dbReference>
<organism evidence="1 2">
    <name type="scientific">Aspergillus avenaceus</name>
    <dbReference type="NCBI Taxonomy" id="36643"/>
    <lineage>
        <taxon>Eukaryota</taxon>
        <taxon>Fungi</taxon>
        <taxon>Dikarya</taxon>
        <taxon>Ascomycota</taxon>
        <taxon>Pezizomycotina</taxon>
        <taxon>Eurotiomycetes</taxon>
        <taxon>Eurotiomycetidae</taxon>
        <taxon>Eurotiales</taxon>
        <taxon>Aspergillaceae</taxon>
        <taxon>Aspergillus</taxon>
        <taxon>Aspergillus subgen. Circumdati</taxon>
    </lineage>
</organism>
<keyword evidence="2" id="KW-1185">Reference proteome</keyword>
<proteinExistence type="predicted"/>
<dbReference type="Proteomes" id="UP000325780">
    <property type="component" value="Unassembled WGS sequence"/>
</dbReference>
<dbReference type="OrthoDB" id="4509852at2759"/>
<reference evidence="1 2" key="1">
    <citation type="submission" date="2019-04" db="EMBL/GenBank/DDBJ databases">
        <title>Friends and foes A comparative genomics study of 23 Aspergillus species from section Flavi.</title>
        <authorList>
            <consortium name="DOE Joint Genome Institute"/>
            <person name="Kjaerbolling I."/>
            <person name="Vesth T."/>
            <person name="Frisvad J.C."/>
            <person name="Nybo J.L."/>
            <person name="Theobald S."/>
            <person name="Kildgaard S."/>
            <person name="Isbrandt T."/>
            <person name="Kuo A."/>
            <person name="Sato A."/>
            <person name="Lyhne E.K."/>
            <person name="Kogle M.E."/>
            <person name="Wiebenga A."/>
            <person name="Kun R.S."/>
            <person name="Lubbers R.J."/>
            <person name="Makela M.R."/>
            <person name="Barry K."/>
            <person name="Chovatia M."/>
            <person name="Clum A."/>
            <person name="Daum C."/>
            <person name="Haridas S."/>
            <person name="He G."/>
            <person name="LaButti K."/>
            <person name="Lipzen A."/>
            <person name="Mondo S."/>
            <person name="Riley R."/>
            <person name="Salamov A."/>
            <person name="Simmons B.A."/>
            <person name="Magnuson J.K."/>
            <person name="Henrissat B."/>
            <person name="Mortensen U.H."/>
            <person name="Larsen T.O."/>
            <person name="Devries R.P."/>
            <person name="Grigoriev I.V."/>
            <person name="Machida M."/>
            <person name="Baker S.E."/>
            <person name="Andersen M.R."/>
        </authorList>
    </citation>
    <scope>NUCLEOTIDE SEQUENCE [LARGE SCALE GENOMIC DNA]</scope>
    <source>
        <strain evidence="1 2">IBT 18842</strain>
    </source>
</reference>